<sequence length="99" mass="11044">MTITYVQQCTCGAITIRYDNNASNSMFQETFEKLKLDISQAHVLQKSYCCDHCVNHWGIDLCECGSGERVGQCDCGSNKSHDILGKKFDSLGAILRAFK</sequence>
<gene>
    <name evidence="1" type="ORF">NXY30_19985</name>
</gene>
<protein>
    <recommendedName>
        <fullName evidence="3">DUF3795 domain-containing protein</fullName>
    </recommendedName>
</protein>
<evidence type="ECO:0008006" key="3">
    <source>
        <dbReference type="Google" id="ProtNLM"/>
    </source>
</evidence>
<dbReference type="EMBL" id="CP103141">
    <property type="protein sequence ID" value="UVQ73291.1"/>
    <property type="molecule type" value="Genomic_DNA"/>
</dbReference>
<dbReference type="RefSeq" id="WP_258895500.1">
    <property type="nucleotide sequence ID" value="NZ_CP103141.1"/>
</dbReference>
<dbReference type="Proteomes" id="UP001060104">
    <property type="component" value="Chromosome"/>
</dbReference>
<name>A0ABY5T6E3_9BACE</name>
<reference evidence="1" key="1">
    <citation type="submission" date="2022-08" db="EMBL/GenBank/DDBJ databases">
        <title>Genome Sequencing of Bacteroides fragilis Group Isolates with Nanopore Technology.</title>
        <authorList>
            <person name="Tisza M.J."/>
            <person name="Smith D."/>
            <person name="Dekker J.P."/>
        </authorList>
    </citation>
    <scope>NUCLEOTIDE SEQUENCE</scope>
    <source>
        <strain evidence="1">BFG-527</strain>
    </source>
</reference>
<evidence type="ECO:0000313" key="2">
    <source>
        <dbReference type="Proteomes" id="UP001060104"/>
    </source>
</evidence>
<proteinExistence type="predicted"/>
<accession>A0ABY5T6E3</accession>
<organism evidence="1 2">
    <name type="scientific">Bacteroides faecis</name>
    <dbReference type="NCBI Taxonomy" id="674529"/>
    <lineage>
        <taxon>Bacteria</taxon>
        <taxon>Pseudomonadati</taxon>
        <taxon>Bacteroidota</taxon>
        <taxon>Bacteroidia</taxon>
        <taxon>Bacteroidales</taxon>
        <taxon>Bacteroidaceae</taxon>
        <taxon>Bacteroides</taxon>
    </lineage>
</organism>
<keyword evidence="2" id="KW-1185">Reference proteome</keyword>
<evidence type="ECO:0000313" key="1">
    <source>
        <dbReference type="EMBL" id="UVQ73291.1"/>
    </source>
</evidence>